<dbReference type="PROSITE" id="PS50111">
    <property type="entry name" value="CHEMOTAXIS_TRANSDUC_2"/>
    <property type="match status" value="1"/>
</dbReference>
<dbReference type="GO" id="GO:0006935">
    <property type="term" value="P:chemotaxis"/>
    <property type="evidence" value="ECO:0007669"/>
    <property type="project" value="InterPro"/>
</dbReference>
<dbReference type="GO" id="GO:0016020">
    <property type="term" value="C:membrane"/>
    <property type="evidence" value="ECO:0007669"/>
    <property type="project" value="InterPro"/>
</dbReference>
<dbReference type="CDD" id="cd06225">
    <property type="entry name" value="HAMP"/>
    <property type="match status" value="1"/>
</dbReference>
<feature type="transmembrane region" description="Helical" evidence="4">
    <location>
        <begin position="12"/>
        <end position="31"/>
    </location>
</feature>
<accession>A0A4R1K6W5</accession>
<dbReference type="SUPFAM" id="SSF58104">
    <property type="entry name" value="Methyl-accepting chemotaxis protein (MCP) signaling domain"/>
    <property type="match status" value="1"/>
</dbReference>
<dbReference type="PANTHER" id="PTHR32089">
    <property type="entry name" value="METHYL-ACCEPTING CHEMOTAXIS PROTEIN MCPB"/>
    <property type="match status" value="1"/>
</dbReference>
<evidence type="ECO:0000256" key="3">
    <source>
        <dbReference type="PROSITE-ProRule" id="PRU00284"/>
    </source>
</evidence>
<dbReference type="InterPro" id="IPR003660">
    <property type="entry name" value="HAMP_dom"/>
</dbReference>
<reference evidence="7 8" key="1">
    <citation type="submission" date="2019-03" db="EMBL/GenBank/DDBJ databases">
        <title>Genomic Encyclopedia of Type Strains, Phase IV (KMG-IV): sequencing the most valuable type-strain genomes for metagenomic binning, comparative biology and taxonomic classification.</title>
        <authorList>
            <person name="Goeker M."/>
        </authorList>
    </citation>
    <scope>NUCLEOTIDE SEQUENCE [LARGE SCALE GENOMIC DNA]</scope>
    <source>
        <strain evidence="7 8">DSM 24984</strain>
    </source>
</reference>
<dbReference type="InterPro" id="IPR004090">
    <property type="entry name" value="Chemotax_Me-accpt_rcpt"/>
</dbReference>
<name>A0A4R1K6W5_9BACT</name>
<protein>
    <submittedName>
        <fullName evidence="7">Methyl-accepting chemotaxis protein</fullName>
    </submittedName>
</protein>
<sequence>MKIELKQSIKFRAAVYIITPLLCLFAVLMFMDYRKNQLTKVTMHRYMDYLKEMIFMSTYDSLKKGNMTLFSELLAEIGNYELVKEFSLLTPEGVVRYSSHNESVGKTEDLSHASKEKEVMYVEDGVTTFYYPVATAQYCLRCHREWDENSINSFYKVSLDSSAISKIENASYINDILLIAAGILSIVILISVMQKLVFERLQKANEIMDDLCTGDGDLTIQLKVRRMDEIGTLRSKINNFISHLRGMVSELKDKIEDVDGDVSNIRTSLTAINSSVQDNVSSIATISASSEQVSATLHDNIQNLTSITDSVNEKKKSISASLNNVMTITGMINEMTSSVESLSKTIYNLEQRSNDINSITNLINEIADQTNLLALNAAIEAARAGEAGRGFAVVADEIRKLAERTTSATNDIKSIVSDNTKIITGIVSEIDRNKDHAQSMNQGITDIQNFTCEVEKTMEDITRNIVNLTQMMTQSISALEVTLSSIENVNENMAHTGEISNRIAETSKYLGEKSSQMRVIADKFRTK</sequence>
<dbReference type="PROSITE" id="PS50885">
    <property type="entry name" value="HAMP"/>
    <property type="match status" value="1"/>
</dbReference>
<dbReference type="PANTHER" id="PTHR32089:SF112">
    <property type="entry name" value="LYSOZYME-LIKE PROTEIN-RELATED"/>
    <property type="match status" value="1"/>
</dbReference>
<dbReference type="Gene3D" id="1.10.287.950">
    <property type="entry name" value="Methyl-accepting chemotaxis protein"/>
    <property type="match status" value="1"/>
</dbReference>
<keyword evidence="4" id="KW-0472">Membrane</keyword>
<dbReference type="PRINTS" id="PR00260">
    <property type="entry name" value="CHEMTRNSDUCR"/>
</dbReference>
<dbReference type="EMBL" id="SMGG01000005">
    <property type="protein sequence ID" value="TCK59972.1"/>
    <property type="molecule type" value="Genomic_DNA"/>
</dbReference>
<gene>
    <name evidence="7" type="ORF">C8D98_2144</name>
</gene>
<feature type="transmembrane region" description="Helical" evidence="4">
    <location>
        <begin position="176"/>
        <end position="198"/>
    </location>
</feature>
<dbReference type="Gene3D" id="3.30.450.290">
    <property type="match status" value="1"/>
</dbReference>
<dbReference type="SMART" id="SM00283">
    <property type="entry name" value="MA"/>
    <property type="match status" value="1"/>
</dbReference>
<dbReference type="RefSeq" id="WP_132874120.1">
    <property type="nucleotide sequence ID" value="NZ_JAJUHT010000022.1"/>
</dbReference>
<keyword evidence="1 3" id="KW-0807">Transducer</keyword>
<dbReference type="InterPro" id="IPR004089">
    <property type="entry name" value="MCPsignal_dom"/>
</dbReference>
<dbReference type="OrthoDB" id="2489132at2"/>
<evidence type="ECO:0000256" key="2">
    <source>
        <dbReference type="ARBA" id="ARBA00029447"/>
    </source>
</evidence>
<keyword evidence="4" id="KW-0812">Transmembrane</keyword>
<evidence type="ECO:0000313" key="7">
    <source>
        <dbReference type="EMBL" id="TCK59972.1"/>
    </source>
</evidence>
<comment type="similarity">
    <text evidence="2">Belongs to the methyl-accepting chemotaxis (MCP) protein family.</text>
</comment>
<evidence type="ECO:0000259" key="6">
    <source>
        <dbReference type="PROSITE" id="PS50885"/>
    </source>
</evidence>
<dbReference type="Proteomes" id="UP000294614">
    <property type="component" value="Unassembled WGS sequence"/>
</dbReference>
<organism evidence="7 8">
    <name type="scientific">Seleniivibrio woodruffii</name>
    <dbReference type="NCBI Taxonomy" id="1078050"/>
    <lineage>
        <taxon>Bacteria</taxon>
        <taxon>Pseudomonadati</taxon>
        <taxon>Deferribacterota</taxon>
        <taxon>Deferribacteres</taxon>
        <taxon>Deferribacterales</taxon>
        <taxon>Geovibrionaceae</taxon>
        <taxon>Seleniivibrio</taxon>
    </lineage>
</organism>
<feature type="domain" description="HAMP" evidence="6">
    <location>
        <begin position="214"/>
        <end position="249"/>
    </location>
</feature>
<dbReference type="GO" id="GO:0007165">
    <property type="term" value="P:signal transduction"/>
    <property type="evidence" value="ECO:0007669"/>
    <property type="project" value="UniProtKB-KW"/>
</dbReference>
<proteinExistence type="inferred from homology"/>
<evidence type="ECO:0000256" key="1">
    <source>
        <dbReference type="ARBA" id="ARBA00023224"/>
    </source>
</evidence>
<evidence type="ECO:0000259" key="5">
    <source>
        <dbReference type="PROSITE" id="PS50111"/>
    </source>
</evidence>
<dbReference type="GO" id="GO:0004888">
    <property type="term" value="F:transmembrane signaling receptor activity"/>
    <property type="evidence" value="ECO:0007669"/>
    <property type="project" value="InterPro"/>
</dbReference>
<keyword evidence="8" id="KW-1185">Reference proteome</keyword>
<keyword evidence="4" id="KW-1133">Transmembrane helix</keyword>
<comment type="caution">
    <text evidence="7">The sequence shown here is derived from an EMBL/GenBank/DDBJ whole genome shotgun (WGS) entry which is preliminary data.</text>
</comment>
<dbReference type="Pfam" id="PF00015">
    <property type="entry name" value="MCPsignal"/>
    <property type="match status" value="1"/>
</dbReference>
<dbReference type="AlphaFoldDB" id="A0A4R1K6W5"/>
<evidence type="ECO:0000313" key="8">
    <source>
        <dbReference type="Proteomes" id="UP000294614"/>
    </source>
</evidence>
<evidence type="ECO:0000256" key="4">
    <source>
        <dbReference type="SAM" id="Phobius"/>
    </source>
</evidence>
<feature type="domain" description="Methyl-accepting transducer" evidence="5">
    <location>
        <begin position="254"/>
        <end position="490"/>
    </location>
</feature>